<comment type="similarity">
    <text evidence="3">Belongs to the inositol monophosphatase superfamily.</text>
</comment>
<reference evidence="9" key="1">
    <citation type="submission" date="2014-08" db="EMBL/GenBank/DDBJ databases">
        <authorList>
            <person name="Murali S."/>
            <person name="Richards S."/>
            <person name="Bandaranaike D."/>
            <person name="Bellair M."/>
            <person name="Blankenburg K."/>
            <person name="Chao H."/>
            <person name="Dinh H."/>
            <person name="Doddapaneni H."/>
            <person name="Dugan-Rocha S."/>
            <person name="Elkadiri S."/>
            <person name="Gnanaolivu R."/>
            <person name="Hughes D."/>
            <person name="Lee S."/>
            <person name="Li M."/>
            <person name="Ming W."/>
            <person name="Munidasa M."/>
            <person name="Muniz J."/>
            <person name="Nguyen L."/>
            <person name="Osuji N."/>
            <person name="Pu L.-L."/>
            <person name="Puazo M."/>
            <person name="Skinner E."/>
            <person name="Qu C."/>
            <person name="Quiroz J."/>
            <person name="Raj R."/>
            <person name="Weissenberger G."/>
            <person name="Xin Y."/>
            <person name="Zou X."/>
            <person name="Han Y."/>
            <person name="Worley K."/>
            <person name="Muzny D."/>
            <person name="Gibbs R."/>
        </authorList>
    </citation>
    <scope>NUCLEOTIDE SEQUENCE</scope>
    <source>
        <strain evidence="9">HAZT.00-mixed</strain>
        <tissue evidence="9">Whole organism</tissue>
    </source>
</reference>
<evidence type="ECO:0000256" key="5">
    <source>
        <dbReference type="ARBA" id="ARBA00022723"/>
    </source>
</evidence>
<gene>
    <name evidence="9" type="ORF">HAZT_HAZT006102</name>
</gene>
<dbReference type="PANTHER" id="PTHR20854:SF4">
    <property type="entry name" value="INOSITOL-1-MONOPHOSPHATASE-RELATED"/>
    <property type="match status" value="1"/>
</dbReference>
<dbReference type="OrthoDB" id="10254945at2759"/>
<evidence type="ECO:0000256" key="4">
    <source>
        <dbReference type="ARBA" id="ARBA00013106"/>
    </source>
</evidence>
<dbReference type="GO" id="GO:0007165">
    <property type="term" value="P:signal transduction"/>
    <property type="evidence" value="ECO:0007669"/>
    <property type="project" value="TreeGrafter"/>
</dbReference>
<protein>
    <recommendedName>
        <fullName evidence="4">inositol-phosphate phosphatase</fullName>
        <ecNumber evidence="4">3.1.3.25</ecNumber>
    </recommendedName>
</protein>
<dbReference type="PANTHER" id="PTHR20854">
    <property type="entry name" value="INOSITOL MONOPHOSPHATASE"/>
    <property type="match status" value="1"/>
</dbReference>
<reference evidence="9" key="3">
    <citation type="submission" date="2019-06" db="EMBL/GenBank/DDBJ databases">
        <authorList>
            <person name="Poynton C."/>
            <person name="Hasenbein S."/>
            <person name="Benoit J.B."/>
            <person name="Sepulveda M.S."/>
            <person name="Poelchau M.F."/>
            <person name="Murali S.C."/>
            <person name="Chen S."/>
            <person name="Glastad K.M."/>
            <person name="Werren J.H."/>
            <person name="Vineis J.H."/>
            <person name="Bowen J.L."/>
            <person name="Friedrich M."/>
            <person name="Jones J."/>
            <person name="Robertson H.M."/>
            <person name="Feyereisen R."/>
            <person name="Mechler-Hickson A."/>
            <person name="Mathers N."/>
            <person name="Lee C.E."/>
            <person name="Colbourne J.K."/>
            <person name="Biales A."/>
            <person name="Johnston J.S."/>
            <person name="Wellborn G.A."/>
            <person name="Rosendale A.J."/>
            <person name="Cridge A.G."/>
            <person name="Munoz-Torres M.C."/>
            <person name="Bain P.A."/>
            <person name="Manny A.R."/>
            <person name="Major K.M."/>
            <person name="Lambert F.N."/>
            <person name="Vulpe C.D."/>
            <person name="Tuck P."/>
            <person name="Blalock B.J."/>
            <person name="Lin Y.-Y."/>
            <person name="Smith M.E."/>
            <person name="Ochoa-Acuna H."/>
            <person name="Chen M.-J.M."/>
            <person name="Childers C.P."/>
            <person name="Qu J."/>
            <person name="Dugan S."/>
            <person name="Lee S.L."/>
            <person name="Chao H."/>
            <person name="Dinh H."/>
            <person name="Han Y."/>
            <person name="Doddapaneni H."/>
            <person name="Worley K.C."/>
            <person name="Muzny D.M."/>
            <person name="Gibbs R.A."/>
            <person name="Richards S."/>
        </authorList>
    </citation>
    <scope>NUCLEOTIDE SEQUENCE</scope>
    <source>
        <strain evidence="9">HAZT.00-mixed</strain>
        <tissue evidence="9">Whole organism</tissue>
    </source>
</reference>
<dbReference type="PRINTS" id="PR00377">
    <property type="entry name" value="IMPHPHTASES"/>
</dbReference>
<evidence type="ECO:0000313" key="9">
    <source>
        <dbReference type="EMBL" id="KAA0193768.1"/>
    </source>
</evidence>
<dbReference type="InterPro" id="IPR020550">
    <property type="entry name" value="Inositol_monophosphatase_CS"/>
</dbReference>
<dbReference type="Pfam" id="PF00459">
    <property type="entry name" value="Inositol_P"/>
    <property type="match status" value="2"/>
</dbReference>
<dbReference type="GO" id="GO:0008934">
    <property type="term" value="F:inositol monophosphate 1-phosphatase activity"/>
    <property type="evidence" value="ECO:0007669"/>
    <property type="project" value="TreeGrafter"/>
</dbReference>
<dbReference type="PROSITE" id="PS00630">
    <property type="entry name" value="IMP_2"/>
    <property type="match status" value="1"/>
</dbReference>
<accession>A0A6A0GZD2</accession>
<dbReference type="FunFam" id="3.40.190.80:FF:000002">
    <property type="entry name" value="Inositol-1-monophosphatase"/>
    <property type="match status" value="1"/>
</dbReference>
<proteinExistence type="inferred from homology"/>
<evidence type="ECO:0000256" key="2">
    <source>
        <dbReference type="ARBA" id="ARBA00005152"/>
    </source>
</evidence>
<evidence type="ECO:0000256" key="3">
    <source>
        <dbReference type="ARBA" id="ARBA00009759"/>
    </source>
</evidence>
<dbReference type="AlphaFoldDB" id="A0A6A0GZD2"/>
<comment type="caution">
    <text evidence="9">The sequence shown here is derived from an EMBL/GenBank/DDBJ whole genome shotgun (WGS) entry which is preliminary data.</text>
</comment>
<dbReference type="EMBL" id="JQDR03010761">
    <property type="protein sequence ID" value="KAA0193768.1"/>
    <property type="molecule type" value="Genomic_DNA"/>
</dbReference>
<evidence type="ECO:0000256" key="6">
    <source>
        <dbReference type="ARBA" id="ARBA00022801"/>
    </source>
</evidence>
<keyword evidence="5 8" id="KW-0479">Metal-binding</keyword>
<name>A0A6A0GZD2_HYAAZ</name>
<dbReference type="SUPFAM" id="SSF56655">
    <property type="entry name" value="Carbohydrate phosphatase"/>
    <property type="match status" value="2"/>
</dbReference>
<dbReference type="GO" id="GO:0046872">
    <property type="term" value="F:metal ion binding"/>
    <property type="evidence" value="ECO:0007669"/>
    <property type="project" value="UniProtKB-KW"/>
</dbReference>
<feature type="binding site" evidence="8">
    <location>
        <position position="100"/>
    </location>
    <ligand>
        <name>Mg(2+)</name>
        <dbReference type="ChEBI" id="CHEBI:18420"/>
        <label>1</label>
        <note>catalytic</note>
    </ligand>
</feature>
<sequence length="154" mass="16256">MAQYVLGRVVCSVRSLGSAALHMCMVAEGAAEGSVSLGLFAWDKAAAVLIVQEAGGVVLDNAEFTDLYLTRALGSAALDMCLVAEGAAEVYWENGLHAWDMAASVLLITEAGGVVLDITGGPHDLMNRRVLCAASPQLAQQMVQLLEVYDEDRD</sequence>
<dbReference type="EC" id="3.1.3.25" evidence="4"/>
<dbReference type="GO" id="GO:0006020">
    <property type="term" value="P:inositol metabolic process"/>
    <property type="evidence" value="ECO:0007669"/>
    <property type="project" value="TreeGrafter"/>
</dbReference>
<evidence type="ECO:0000256" key="8">
    <source>
        <dbReference type="PIRSR" id="PIRSR600760-2"/>
    </source>
</evidence>
<evidence type="ECO:0000256" key="1">
    <source>
        <dbReference type="ARBA" id="ARBA00001946"/>
    </source>
</evidence>
<keyword evidence="7 8" id="KW-0460">Magnesium</keyword>
<comment type="cofactor">
    <cofactor evidence="1 8">
        <name>Mg(2+)</name>
        <dbReference type="ChEBI" id="CHEBI:18420"/>
    </cofactor>
</comment>
<organism evidence="9">
    <name type="scientific">Hyalella azteca</name>
    <name type="common">Amphipod</name>
    <dbReference type="NCBI Taxonomy" id="294128"/>
    <lineage>
        <taxon>Eukaryota</taxon>
        <taxon>Metazoa</taxon>
        <taxon>Ecdysozoa</taxon>
        <taxon>Arthropoda</taxon>
        <taxon>Crustacea</taxon>
        <taxon>Multicrustacea</taxon>
        <taxon>Malacostraca</taxon>
        <taxon>Eumalacostraca</taxon>
        <taxon>Peracarida</taxon>
        <taxon>Amphipoda</taxon>
        <taxon>Senticaudata</taxon>
        <taxon>Talitrida</taxon>
        <taxon>Talitroidea</taxon>
        <taxon>Hyalellidae</taxon>
        <taxon>Hyalella</taxon>
    </lineage>
</organism>
<dbReference type="Proteomes" id="UP000711488">
    <property type="component" value="Unassembled WGS sequence"/>
</dbReference>
<dbReference type="Gene3D" id="3.40.190.80">
    <property type="match status" value="2"/>
</dbReference>
<evidence type="ECO:0000256" key="7">
    <source>
        <dbReference type="ARBA" id="ARBA00022842"/>
    </source>
</evidence>
<dbReference type="InterPro" id="IPR000760">
    <property type="entry name" value="Inositol_monophosphatase-like"/>
</dbReference>
<reference evidence="9" key="2">
    <citation type="journal article" date="2018" name="Environ. Sci. Technol.">
        <title>The Toxicogenome of Hyalella azteca: A Model for Sediment Ecotoxicology and Evolutionary Toxicology.</title>
        <authorList>
            <person name="Poynton H.C."/>
            <person name="Hasenbein S."/>
            <person name="Benoit J.B."/>
            <person name="Sepulveda M.S."/>
            <person name="Poelchau M.F."/>
            <person name="Hughes D.S.T."/>
            <person name="Murali S.C."/>
            <person name="Chen S."/>
            <person name="Glastad K.M."/>
            <person name="Goodisman M.A.D."/>
            <person name="Werren J.H."/>
            <person name="Vineis J.H."/>
            <person name="Bowen J.L."/>
            <person name="Friedrich M."/>
            <person name="Jones J."/>
            <person name="Robertson H.M."/>
            <person name="Feyereisen R."/>
            <person name="Mechler-Hickson A."/>
            <person name="Mathers N."/>
            <person name="Lee C.E."/>
            <person name="Colbourne J.K."/>
            <person name="Biales A."/>
            <person name="Johnston J.S."/>
            <person name="Wellborn G.A."/>
            <person name="Rosendale A.J."/>
            <person name="Cridge A.G."/>
            <person name="Munoz-Torres M.C."/>
            <person name="Bain P.A."/>
            <person name="Manny A.R."/>
            <person name="Major K.M."/>
            <person name="Lambert F.N."/>
            <person name="Vulpe C.D."/>
            <person name="Tuck P."/>
            <person name="Blalock B.J."/>
            <person name="Lin Y.Y."/>
            <person name="Smith M.E."/>
            <person name="Ochoa-Acuna H."/>
            <person name="Chen M.M."/>
            <person name="Childers C.P."/>
            <person name="Qu J."/>
            <person name="Dugan S."/>
            <person name="Lee S.L."/>
            <person name="Chao H."/>
            <person name="Dinh H."/>
            <person name="Han Y."/>
            <person name="Doddapaneni H."/>
            <person name="Worley K.C."/>
            <person name="Muzny D.M."/>
            <person name="Gibbs R.A."/>
            <person name="Richards S."/>
        </authorList>
    </citation>
    <scope>NUCLEOTIDE SEQUENCE</scope>
    <source>
        <strain evidence="9">HAZT.00-mixed</strain>
        <tissue evidence="9">Whole organism</tissue>
    </source>
</reference>
<dbReference type="GO" id="GO:0046854">
    <property type="term" value="P:phosphatidylinositol phosphate biosynthetic process"/>
    <property type="evidence" value="ECO:0007669"/>
    <property type="project" value="InterPro"/>
</dbReference>
<keyword evidence="6" id="KW-0378">Hydrolase</keyword>
<comment type="pathway">
    <text evidence="2">Polyol metabolism; myo-inositol biosynthesis; myo-inositol from D-glucose 6-phosphate: step 2/2.</text>
</comment>